<keyword evidence="1" id="KW-0489">Methyltransferase</keyword>
<dbReference type="Pfam" id="PF03492">
    <property type="entry name" value="Methyltransf_7"/>
    <property type="match status" value="1"/>
</dbReference>
<dbReference type="InterPro" id="IPR029063">
    <property type="entry name" value="SAM-dependent_MTases_sf"/>
</dbReference>
<evidence type="ECO:0000256" key="2">
    <source>
        <dbReference type="ARBA" id="ARBA00022679"/>
    </source>
</evidence>
<organism evidence="5 6">
    <name type="scientific">Morus notabilis</name>
    <dbReference type="NCBI Taxonomy" id="981085"/>
    <lineage>
        <taxon>Eukaryota</taxon>
        <taxon>Viridiplantae</taxon>
        <taxon>Streptophyta</taxon>
        <taxon>Embryophyta</taxon>
        <taxon>Tracheophyta</taxon>
        <taxon>Spermatophyta</taxon>
        <taxon>Magnoliopsida</taxon>
        <taxon>eudicotyledons</taxon>
        <taxon>Gunneridae</taxon>
        <taxon>Pentapetalae</taxon>
        <taxon>rosids</taxon>
        <taxon>fabids</taxon>
        <taxon>Rosales</taxon>
        <taxon>Moraceae</taxon>
        <taxon>Moreae</taxon>
        <taxon>Morus</taxon>
    </lineage>
</organism>
<keyword evidence="4" id="KW-0460">Magnesium</keyword>
<evidence type="ECO:0000313" key="6">
    <source>
        <dbReference type="Proteomes" id="UP000030645"/>
    </source>
</evidence>
<reference evidence="6" key="1">
    <citation type="submission" date="2013-01" db="EMBL/GenBank/DDBJ databases">
        <title>Draft Genome Sequence of a Mulberry Tree, Morus notabilis C.K. Schneid.</title>
        <authorList>
            <person name="He N."/>
            <person name="Zhao S."/>
        </authorList>
    </citation>
    <scope>NUCLEOTIDE SEQUENCE</scope>
</reference>
<keyword evidence="2" id="KW-0808">Transferase</keyword>
<protein>
    <submittedName>
        <fullName evidence="5">7-methylxanthosine synthase 1</fullName>
    </submittedName>
</protein>
<dbReference type="OrthoDB" id="1523883at2759"/>
<dbReference type="Gene3D" id="3.40.50.150">
    <property type="entry name" value="Vaccinia Virus protein VP39"/>
    <property type="match status" value="1"/>
</dbReference>
<dbReference type="STRING" id="981085.W9RMF4"/>
<evidence type="ECO:0000256" key="1">
    <source>
        <dbReference type="ARBA" id="ARBA00022603"/>
    </source>
</evidence>
<dbReference type="GO" id="GO:0032259">
    <property type="term" value="P:methylation"/>
    <property type="evidence" value="ECO:0007669"/>
    <property type="project" value="UniProtKB-KW"/>
</dbReference>
<proteinExistence type="predicted"/>
<evidence type="ECO:0000313" key="5">
    <source>
        <dbReference type="EMBL" id="EXB97352.1"/>
    </source>
</evidence>
<dbReference type="PANTHER" id="PTHR31009">
    <property type="entry name" value="S-ADENOSYL-L-METHIONINE:CARBOXYL METHYLTRANSFERASE FAMILY PROTEIN"/>
    <property type="match status" value="1"/>
</dbReference>
<dbReference type="GO" id="GO:0008168">
    <property type="term" value="F:methyltransferase activity"/>
    <property type="evidence" value="ECO:0007669"/>
    <property type="project" value="UniProtKB-KW"/>
</dbReference>
<keyword evidence="3" id="KW-0479">Metal-binding</keyword>
<sequence length="361" mass="41003">MNGGDGETSYAGNSLLQKEMIIKSKPIVEESMRELYLGTFPNCLRIADLGCSSGPNTLLFISEIMDLIHFTCQELNHKGPTFQVYLNDLPGNDFNTIFRSLPSFYEKLKKKGADFGPCFIAGMPGNFYGRLFPDHYLHFVHSNYCLHWRSQVPEGVVSKSGIPLNKGNIYIAKTSPIIVYASYLQLFERDFTLFLRLRSQEIIPGGYMVLSMIGSDKKFLSGNHSYTIFELLGITLSDMVQEGLLQEEELDSFNLPYYAPTAEEMRQVIETEGSFDIQRLETVKTDWDVNIDKGNKSLSRGEYVSKGIKVVVQPILASHFGEEIMDNLFERFAVKMDEYLEVEKGEYTNIVVSLKKRNTSE</sequence>
<dbReference type="Proteomes" id="UP000030645">
    <property type="component" value="Unassembled WGS sequence"/>
</dbReference>
<evidence type="ECO:0000256" key="4">
    <source>
        <dbReference type="ARBA" id="ARBA00022842"/>
    </source>
</evidence>
<dbReference type="GO" id="GO:0046872">
    <property type="term" value="F:metal ion binding"/>
    <property type="evidence" value="ECO:0007669"/>
    <property type="project" value="UniProtKB-KW"/>
</dbReference>
<dbReference type="KEGG" id="mnt:21406961"/>
<dbReference type="SUPFAM" id="SSF53335">
    <property type="entry name" value="S-adenosyl-L-methionine-dependent methyltransferases"/>
    <property type="match status" value="1"/>
</dbReference>
<keyword evidence="6" id="KW-1185">Reference proteome</keyword>
<dbReference type="Gene3D" id="1.10.1200.270">
    <property type="entry name" value="Methyltransferase, alpha-helical capping domain"/>
    <property type="match status" value="1"/>
</dbReference>
<dbReference type="InterPro" id="IPR005299">
    <property type="entry name" value="MeTrfase_7"/>
</dbReference>
<dbReference type="AlphaFoldDB" id="W9RMF4"/>
<name>W9RMF4_9ROSA</name>
<gene>
    <name evidence="5" type="ORF">L484_024215</name>
</gene>
<evidence type="ECO:0000256" key="3">
    <source>
        <dbReference type="ARBA" id="ARBA00022723"/>
    </source>
</evidence>
<dbReference type="InterPro" id="IPR042086">
    <property type="entry name" value="MeTrfase_capping"/>
</dbReference>
<accession>W9RMF4</accession>
<dbReference type="eggNOG" id="ENOG502QQVK">
    <property type="taxonomic scope" value="Eukaryota"/>
</dbReference>
<dbReference type="EMBL" id="KE345262">
    <property type="protein sequence ID" value="EXB97352.1"/>
    <property type="molecule type" value="Genomic_DNA"/>
</dbReference>